<evidence type="ECO:0000256" key="4">
    <source>
        <dbReference type="ARBA" id="ARBA00023136"/>
    </source>
</evidence>
<proteinExistence type="predicted"/>
<accession>A0ABD5TZG6</accession>
<protein>
    <submittedName>
        <fullName evidence="6">Bile acid:sodium symporter family protein</fullName>
    </submittedName>
</protein>
<dbReference type="EMBL" id="JBHSXH010000015">
    <property type="protein sequence ID" value="MFC6825795.1"/>
    <property type="molecule type" value="Genomic_DNA"/>
</dbReference>
<evidence type="ECO:0000256" key="3">
    <source>
        <dbReference type="ARBA" id="ARBA00022989"/>
    </source>
</evidence>
<evidence type="ECO:0000313" key="6">
    <source>
        <dbReference type="EMBL" id="MFC6825795.1"/>
    </source>
</evidence>
<reference evidence="6 7" key="1">
    <citation type="journal article" date="2019" name="Int. J. Syst. Evol. Microbiol.">
        <title>The Global Catalogue of Microorganisms (GCM) 10K type strain sequencing project: providing services to taxonomists for standard genome sequencing and annotation.</title>
        <authorList>
            <consortium name="The Broad Institute Genomics Platform"/>
            <consortium name="The Broad Institute Genome Sequencing Center for Infectious Disease"/>
            <person name="Wu L."/>
            <person name="Ma J."/>
        </authorList>
    </citation>
    <scope>NUCLEOTIDE SEQUENCE [LARGE SCALE GENOMIC DNA]</scope>
    <source>
        <strain evidence="6 7">YIM 94188</strain>
    </source>
</reference>
<feature type="transmembrane region" description="Helical" evidence="5">
    <location>
        <begin position="192"/>
        <end position="216"/>
    </location>
</feature>
<dbReference type="GO" id="GO:0016020">
    <property type="term" value="C:membrane"/>
    <property type="evidence" value="ECO:0007669"/>
    <property type="project" value="UniProtKB-SubCell"/>
</dbReference>
<dbReference type="AlphaFoldDB" id="A0ABD5TZG6"/>
<dbReference type="InterPro" id="IPR038770">
    <property type="entry name" value="Na+/solute_symporter_sf"/>
</dbReference>
<dbReference type="PANTHER" id="PTHR10361">
    <property type="entry name" value="SODIUM-BILE ACID COTRANSPORTER"/>
    <property type="match status" value="1"/>
</dbReference>
<keyword evidence="4 5" id="KW-0472">Membrane</keyword>
<feature type="transmembrane region" description="Helical" evidence="5">
    <location>
        <begin position="255"/>
        <end position="277"/>
    </location>
</feature>
<organism evidence="6 7">
    <name type="scientific">Halopelagius fulvigenes</name>
    <dbReference type="NCBI Taxonomy" id="1198324"/>
    <lineage>
        <taxon>Archaea</taxon>
        <taxon>Methanobacteriati</taxon>
        <taxon>Methanobacteriota</taxon>
        <taxon>Stenosarchaea group</taxon>
        <taxon>Halobacteria</taxon>
        <taxon>Halobacteriales</taxon>
        <taxon>Haloferacaceae</taxon>
    </lineage>
</organism>
<evidence type="ECO:0000256" key="2">
    <source>
        <dbReference type="ARBA" id="ARBA00022692"/>
    </source>
</evidence>
<sequence length="307" mass="30867">MPPSRLGRAAAFVDDHLLALVLLSVGVGFAAPSLSALTPLSTPILAVMVGSVSLTLSPERFRGLRGRAVATILLVQSAMPFVAFGVARLLGLSPPLTAGFVVLGAVTPELVTPTMTELSGGDTALSTVSLVAVGFGTVAFVPGVLRVLLGDAVSVDALVIVKQLAVAVVIPMTAAIAARWRWPRRVGRYDGVYPSVSALMVVLVIGIVAAANAPVVRSGGTLLAVVAVGALALNGGGYALGWVAGRSLAPEERIAATLSVGMRDFAVAAALVVAAGFPPAASLPAVAFGVVEMVTSAGLARFFAGRG</sequence>
<feature type="transmembrane region" description="Helical" evidence="5">
    <location>
        <begin position="157"/>
        <end position="180"/>
    </location>
</feature>
<evidence type="ECO:0000256" key="1">
    <source>
        <dbReference type="ARBA" id="ARBA00004141"/>
    </source>
</evidence>
<keyword evidence="7" id="KW-1185">Reference proteome</keyword>
<dbReference type="Gene3D" id="1.20.1530.20">
    <property type="match status" value="1"/>
</dbReference>
<evidence type="ECO:0000313" key="7">
    <source>
        <dbReference type="Proteomes" id="UP001596408"/>
    </source>
</evidence>
<name>A0ABD5TZG6_9EURY</name>
<feature type="transmembrane region" description="Helical" evidence="5">
    <location>
        <begin position="124"/>
        <end position="145"/>
    </location>
</feature>
<dbReference type="Proteomes" id="UP001596408">
    <property type="component" value="Unassembled WGS sequence"/>
</dbReference>
<feature type="transmembrane region" description="Helical" evidence="5">
    <location>
        <begin position="222"/>
        <end position="243"/>
    </location>
</feature>
<dbReference type="PANTHER" id="PTHR10361:SF28">
    <property type="entry name" value="P3 PROTEIN-RELATED"/>
    <property type="match status" value="1"/>
</dbReference>
<comment type="subcellular location">
    <subcellularLocation>
        <location evidence="1">Membrane</location>
        <topology evidence="1">Multi-pass membrane protein</topology>
    </subcellularLocation>
</comment>
<comment type="caution">
    <text evidence="6">The sequence shown here is derived from an EMBL/GenBank/DDBJ whole genome shotgun (WGS) entry which is preliminary data.</text>
</comment>
<dbReference type="RefSeq" id="WP_379696413.1">
    <property type="nucleotide sequence ID" value="NZ_JBHSXH010000015.1"/>
</dbReference>
<evidence type="ECO:0000256" key="5">
    <source>
        <dbReference type="SAM" id="Phobius"/>
    </source>
</evidence>
<dbReference type="InterPro" id="IPR002657">
    <property type="entry name" value="BilAc:Na_symport/Acr3"/>
</dbReference>
<dbReference type="Pfam" id="PF01758">
    <property type="entry name" value="SBF"/>
    <property type="match status" value="1"/>
</dbReference>
<keyword evidence="2 5" id="KW-0812">Transmembrane</keyword>
<gene>
    <name evidence="6" type="ORF">ACFQEV_12435</name>
</gene>
<keyword evidence="3 5" id="KW-1133">Transmembrane helix</keyword>
<dbReference type="InterPro" id="IPR004710">
    <property type="entry name" value="Bilac:Na_transpt"/>
</dbReference>